<feature type="region of interest" description="Disordered" evidence="1">
    <location>
        <begin position="86"/>
        <end position="107"/>
    </location>
</feature>
<gene>
    <name evidence="2" type="ORF">ABZ568_00825</name>
</gene>
<evidence type="ECO:0000256" key="1">
    <source>
        <dbReference type="SAM" id="MobiDB-lite"/>
    </source>
</evidence>
<evidence type="ECO:0000313" key="3">
    <source>
        <dbReference type="Proteomes" id="UP001550603"/>
    </source>
</evidence>
<dbReference type="RefSeq" id="WP_359784403.1">
    <property type="nucleotide sequence ID" value="NZ_JBEYBN010000001.1"/>
</dbReference>
<accession>A0ABV2XLX3</accession>
<dbReference type="Proteomes" id="UP001550603">
    <property type="component" value="Unassembled WGS sequence"/>
</dbReference>
<feature type="compositionally biased region" description="Basic and acidic residues" evidence="1">
    <location>
        <begin position="90"/>
        <end position="107"/>
    </location>
</feature>
<evidence type="ECO:0008006" key="4">
    <source>
        <dbReference type="Google" id="ProtNLM"/>
    </source>
</evidence>
<keyword evidence="3" id="KW-1185">Reference proteome</keyword>
<sequence length="107" mass="12281">MSEPDQEVQRVSDALDDIDRIADPEQRVRARNRVLALQAKRTPDWHKERRQMVFSLRNSKTPPMSIRKIAARLEMSAGVVQDILRGHTGAWKDRPRAPKKTEGDAPE</sequence>
<evidence type="ECO:0000313" key="2">
    <source>
        <dbReference type="EMBL" id="MEU2265005.1"/>
    </source>
</evidence>
<protein>
    <recommendedName>
        <fullName evidence="4">Helix-turn-helix DNA binding domain protein</fullName>
    </recommendedName>
</protein>
<organism evidence="2 3">
    <name type="scientific">Streptomyces olindensis</name>
    <dbReference type="NCBI Taxonomy" id="358823"/>
    <lineage>
        <taxon>Bacteria</taxon>
        <taxon>Bacillati</taxon>
        <taxon>Actinomycetota</taxon>
        <taxon>Actinomycetes</taxon>
        <taxon>Kitasatosporales</taxon>
        <taxon>Streptomycetaceae</taxon>
        <taxon>Streptomyces</taxon>
    </lineage>
</organism>
<reference evidence="2 3" key="1">
    <citation type="submission" date="2024-06" db="EMBL/GenBank/DDBJ databases">
        <title>The Natural Products Discovery Center: Release of the First 8490 Sequenced Strains for Exploring Actinobacteria Biosynthetic Diversity.</title>
        <authorList>
            <person name="Kalkreuter E."/>
            <person name="Kautsar S.A."/>
            <person name="Yang D."/>
            <person name="Bader C.D."/>
            <person name="Teijaro C.N."/>
            <person name="Fluegel L."/>
            <person name="Davis C.M."/>
            <person name="Simpson J.R."/>
            <person name="Lauterbach L."/>
            <person name="Steele A.D."/>
            <person name="Gui C."/>
            <person name="Meng S."/>
            <person name="Li G."/>
            <person name="Viehrig K."/>
            <person name="Ye F."/>
            <person name="Su P."/>
            <person name="Kiefer A.F."/>
            <person name="Nichols A."/>
            <person name="Cepeda A.J."/>
            <person name="Yan W."/>
            <person name="Fan B."/>
            <person name="Jiang Y."/>
            <person name="Adhikari A."/>
            <person name="Zheng C.-J."/>
            <person name="Schuster L."/>
            <person name="Cowan T.M."/>
            <person name="Smanski M.J."/>
            <person name="Chevrette M.G."/>
            <person name="De Carvalho L.P.S."/>
            <person name="Shen B."/>
        </authorList>
    </citation>
    <scope>NUCLEOTIDE SEQUENCE [LARGE SCALE GENOMIC DNA]</scope>
    <source>
        <strain evidence="2 3">NPDC019583</strain>
    </source>
</reference>
<dbReference type="EMBL" id="JBEYBN010000001">
    <property type="protein sequence ID" value="MEU2265005.1"/>
    <property type="molecule type" value="Genomic_DNA"/>
</dbReference>
<name>A0ABV2XLX3_9ACTN</name>
<proteinExistence type="predicted"/>
<comment type="caution">
    <text evidence="2">The sequence shown here is derived from an EMBL/GenBank/DDBJ whole genome shotgun (WGS) entry which is preliminary data.</text>
</comment>